<dbReference type="PANTHER" id="PTHR32060:SF30">
    <property type="entry name" value="CARBOXY-TERMINAL PROCESSING PROTEASE CTPA"/>
    <property type="match status" value="1"/>
</dbReference>
<dbReference type="Pfam" id="PF01471">
    <property type="entry name" value="PG_binding_1"/>
    <property type="match status" value="1"/>
</dbReference>
<dbReference type="InterPro" id="IPR004447">
    <property type="entry name" value="Peptidase_S41A"/>
</dbReference>
<dbReference type="GO" id="GO:0008236">
    <property type="term" value="F:serine-type peptidase activity"/>
    <property type="evidence" value="ECO:0007669"/>
    <property type="project" value="UniProtKB-KW"/>
</dbReference>
<dbReference type="CDD" id="cd07560">
    <property type="entry name" value="Peptidase_S41_CPP"/>
    <property type="match status" value="1"/>
</dbReference>
<dbReference type="InterPro" id="IPR001478">
    <property type="entry name" value="PDZ"/>
</dbReference>
<evidence type="ECO:0000256" key="2">
    <source>
        <dbReference type="ARBA" id="ARBA00022670"/>
    </source>
</evidence>
<dbReference type="SUPFAM" id="SSF50156">
    <property type="entry name" value="PDZ domain-like"/>
    <property type="match status" value="1"/>
</dbReference>
<dbReference type="SUPFAM" id="SSF47090">
    <property type="entry name" value="PGBD-like"/>
    <property type="match status" value="1"/>
</dbReference>
<dbReference type="PANTHER" id="PTHR32060">
    <property type="entry name" value="TAIL-SPECIFIC PROTEASE"/>
    <property type="match status" value="1"/>
</dbReference>
<protein>
    <submittedName>
        <fullName evidence="7">S41 family peptidase</fullName>
    </submittedName>
</protein>
<dbReference type="RefSeq" id="WP_185117788.1">
    <property type="nucleotide sequence ID" value="NZ_JACJVQ010000001.1"/>
</dbReference>
<dbReference type="InterPro" id="IPR036366">
    <property type="entry name" value="PGBDSf"/>
</dbReference>
<evidence type="ECO:0000256" key="4">
    <source>
        <dbReference type="ARBA" id="ARBA00022825"/>
    </source>
</evidence>
<comment type="similarity">
    <text evidence="1 5">Belongs to the peptidase S41A family.</text>
</comment>
<dbReference type="InterPro" id="IPR036034">
    <property type="entry name" value="PDZ_sf"/>
</dbReference>
<organism evidence="7 8">
    <name type="scientific">Cohnella thailandensis</name>
    <dbReference type="NCBI Taxonomy" id="557557"/>
    <lineage>
        <taxon>Bacteria</taxon>
        <taxon>Bacillati</taxon>
        <taxon>Bacillota</taxon>
        <taxon>Bacilli</taxon>
        <taxon>Bacillales</taxon>
        <taxon>Paenibacillaceae</taxon>
        <taxon>Cohnella</taxon>
    </lineage>
</organism>
<dbReference type="PROSITE" id="PS50106">
    <property type="entry name" value="PDZ"/>
    <property type="match status" value="1"/>
</dbReference>
<accession>A0A841SMZ1</accession>
<dbReference type="Pfam" id="PF03572">
    <property type="entry name" value="Peptidase_S41"/>
    <property type="match status" value="1"/>
</dbReference>
<dbReference type="Proteomes" id="UP000535838">
    <property type="component" value="Unassembled WGS sequence"/>
</dbReference>
<dbReference type="NCBIfam" id="TIGR00225">
    <property type="entry name" value="prc"/>
    <property type="match status" value="1"/>
</dbReference>
<evidence type="ECO:0000256" key="1">
    <source>
        <dbReference type="ARBA" id="ARBA00009179"/>
    </source>
</evidence>
<comment type="caution">
    <text evidence="7">The sequence shown here is derived from an EMBL/GenBank/DDBJ whole genome shotgun (WGS) entry which is preliminary data.</text>
</comment>
<feature type="domain" description="PDZ" evidence="6">
    <location>
        <begin position="109"/>
        <end position="177"/>
    </location>
</feature>
<dbReference type="GO" id="GO:0006508">
    <property type="term" value="P:proteolysis"/>
    <property type="evidence" value="ECO:0007669"/>
    <property type="project" value="UniProtKB-KW"/>
</dbReference>
<dbReference type="InterPro" id="IPR005151">
    <property type="entry name" value="Tail-specific_protease"/>
</dbReference>
<dbReference type="GO" id="GO:0030288">
    <property type="term" value="C:outer membrane-bounded periplasmic space"/>
    <property type="evidence" value="ECO:0007669"/>
    <property type="project" value="TreeGrafter"/>
</dbReference>
<evidence type="ECO:0000313" key="8">
    <source>
        <dbReference type="Proteomes" id="UP000535838"/>
    </source>
</evidence>
<keyword evidence="8" id="KW-1185">Reference proteome</keyword>
<dbReference type="SUPFAM" id="SSF52096">
    <property type="entry name" value="ClpP/crotonase"/>
    <property type="match status" value="1"/>
</dbReference>
<dbReference type="SMART" id="SM00245">
    <property type="entry name" value="TSPc"/>
    <property type="match status" value="1"/>
</dbReference>
<dbReference type="Pfam" id="PF22694">
    <property type="entry name" value="CtpB_N-like"/>
    <property type="match status" value="1"/>
</dbReference>
<dbReference type="Gene3D" id="3.30.750.44">
    <property type="match status" value="1"/>
</dbReference>
<dbReference type="InterPro" id="IPR041489">
    <property type="entry name" value="PDZ_6"/>
</dbReference>
<dbReference type="Gene3D" id="3.90.226.10">
    <property type="entry name" value="2-enoyl-CoA Hydratase, Chain A, domain 1"/>
    <property type="match status" value="1"/>
</dbReference>
<dbReference type="GO" id="GO:0007165">
    <property type="term" value="P:signal transduction"/>
    <property type="evidence" value="ECO:0007669"/>
    <property type="project" value="TreeGrafter"/>
</dbReference>
<dbReference type="Gene3D" id="2.30.42.10">
    <property type="match status" value="1"/>
</dbReference>
<dbReference type="GO" id="GO:0004175">
    <property type="term" value="F:endopeptidase activity"/>
    <property type="evidence" value="ECO:0007669"/>
    <property type="project" value="TreeGrafter"/>
</dbReference>
<dbReference type="SMART" id="SM00228">
    <property type="entry name" value="PDZ"/>
    <property type="match status" value="1"/>
</dbReference>
<dbReference type="InterPro" id="IPR002477">
    <property type="entry name" value="Peptidoglycan-bd-like"/>
</dbReference>
<dbReference type="CDD" id="cd06782">
    <property type="entry name" value="cpPDZ_CPP-like"/>
    <property type="match status" value="1"/>
</dbReference>
<sequence length="495" mass="52786">MVFRGRTVLAIMVLTVLTTVIATIGTLGLSGNTGWSLASGFSSGSSNSAEETENGWNNSELRKLNDAFELIEDKYLLPFDREKLLDGAIQGMVSALGDPYSTYYSSADASKFTDAVQGTFTGIGAKLDIIEGAVVVEKVMTGMPAERAGLQAGDILLSVNGESLDSLSLSESIEKIRGPKGTKAKLTVKRIGVAGLLELELIRDRIVEETVGSELGADGIGYLWISQFTFDTPKLVEQELQGLENAGFRALILDVRDNPGGVLTAVEDVAKLFIPSGKTIVIEENGFGQQNQIVSKGTNDSAGGRQYPIVVLVNGGSASASEILAGALKQSAGATLVGSQTYGKGTVQISFENELGDGSLLKLTVSKWLLPDGTWLNGQGIKPDIAVAMPDYYSVSVLSREHDLKKDETSEDVRNLQLMLKGAGYSPGREDGYFSSETELAVRAFQRDAKLAETGIVDGATADKLEDTLYLRMQKLENDPQWQAAHGQALKKIGG</sequence>
<dbReference type="InterPro" id="IPR055210">
    <property type="entry name" value="CtpA/B_N"/>
</dbReference>
<keyword evidence="3 5" id="KW-0378">Hydrolase</keyword>
<keyword evidence="4 5" id="KW-0720">Serine protease</keyword>
<dbReference type="AlphaFoldDB" id="A0A841SMZ1"/>
<dbReference type="Gene3D" id="1.10.101.10">
    <property type="entry name" value="PGBD-like superfamily/PGBD"/>
    <property type="match status" value="1"/>
</dbReference>
<dbReference type="EMBL" id="JACJVQ010000001">
    <property type="protein sequence ID" value="MBB6632542.1"/>
    <property type="molecule type" value="Genomic_DNA"/>
</dbReference>
<dbReference type="InterPro" id="IPR029045">
    <property type="entry name" value="ClpP/crotonase-like_dom_sf"/>
</dbReference>
<reference evidence="7 8" key="1">
    <citation type="submission" date="2020-08" db="EMBL/GenBank/DDBJ databases">
        <title>Cohnella phylogeny.</title>
        <authorList>
            <person name="Dunlap C."/>
        </authorList>
    </citation>
    <scope>NUCLEOTIDE SEQUENCE [LARGE SCALE GENOMIC DNA]</scope>
    <source>
        <strain evidence="7 8">DSM 25241</strain>
    </source>
</reference>
<gene>
    <name evidence="7" type="ORF">H7B67_00200</name>
</gene>
<keyword evidence="2 5" id="KW-0645">Protease</keyword>
<evidence type="ECO:0000259" key="6">
    <source>
        <dbReference type="PROSITE" id="PS50106"/>
    </source>
</evidence>
<dbReference type="InterPro" id="IPR036365">
    <property type="entry name" value="PGBD-like_sf"/>
</dbReference>
<name>A0A841SMZ1_9BACL</name>
<evidence type="ECO:0000256" key="3">
    <source>
        <dbReference type="ARBA" id="ARBA00022801"/>
    </source>
</evidence>
<evidence type="ECO:0000256" key="5">
    <source>
        <dbReference type="RuleBase" id="RU004404"/>
    </source>
</evidence>
<evidence type="ECO:0000313" key="7">
    <source>
        <dbReference type="EMBL" id="MBB6632542.1"/>
    </source>
</evidence>
<proteinExistence type="inferred from homology"/>
<dbReference type="Pfam" id="PF17820">
    <property type="entry name" value="PDZ_6"/>
    <property type="match status" value="1"/>
</dbReference>